<dbReference type="AlphaFoldDB" id="A0A6J6UE33"/>
<accession>A0A6J6UE33</accession>
<gene>
    <name evidence="2" type="ORF">UFOPK2806_01385</name>
</gene>
<dbReference type="Gene3D" id="1.10.30.50">
    <property type="match status" value="1"/>
</dbReference>
<dbReference type="SMART" id="SM00507">
    <property type="entry name" value="HNHc"/>
    <property type="match status" value="1"/>
</dbReference>
<feature type="domain" description="HNH nuclease" evidence="1">
    <location>
        <begin position="318"/>
        <end position="371"/>
    </location>
</feature>
<sequence>MSSFSELVANVEAAVAALAAAVSHPDFDLSLTDNELHEGVVALHRAHSVLAIGSTIVLSRWDARRVWLPGGHRSAASRLSLDANLSVTTAQQALRRARSIARLGRTAAAVVAGHLSIDHFDLFARANQPHRYALFAEHEHALIDQCRRLRWIDSVRLVDYWCQRADATGAGDPAADRSARAALYASRTVDGSVAITGTLDPIGGEIVLTELLRIERQLYLLDRSTGTQRTAAQRRAAALVEMARRSATAPAQGRRPRPLFTVHVGDNTARHLCELAGGTVVSPAELAKYFDDALFETILFDGPSTVLSVSQQRSFTGTLRRAIAARDRRCQHPSGCDVPAPLCDVDHIVPYSEGGVTSQFNGRMQCPTHNRDHARHDLGASPLPERRVERLDTFRARIRWGFPREPDDPLDECA</sequence>
<name>A0A6J6UE33_9ZZZZ</name>
<protein>
    <submittedName>
        <fullName evidence="2">Unannotated protein</fullName>
    </submittedName>
</protein>
<dbReference type="InterPro" id="IPR003615">
    <property type="entry name" value="HNH_nuc"/>
</dbReference>
<evidence type="ECO:0000313" key="2">
    <source>
        <dbReference type="EMBL" id="CAB4756943.1"/>
    </source>
</evidence>
<dbReference type="EMBL" id="CAEZYY010000017">
    <property type="protein sequence ID" value="CAB4756943.1"/>
    <property type="molecule type" value="Genomic_DNA"/>
</dbReference>
<organism evidence="2">
    <name type="scientific">freshwater metagenome</name>
    <dbReference type="NCBI Taxonomy" id="449393"/>
    <lineage>
        <taxon>unclassified sequences</taxon>
        <taxon>metagenomes</taxon>
        <taxon>ecological metagenomes</taxon>
    </lineage>
</organism>
<reference evidence="2" key="1">
    <citation type="submission" date="2020-05" db="EMBL/GenBank/DDBJ databases">
        <authorList>
            <person name="Chiriac C."/>
            <person name="Salcher M."/>
            <person name="Ghai R."/>
            <person name="Kavagutti S V."/>
        </authorList>
    </citation>
    <scope>NUCLEOTIDE SEQUENCE</scope>
</reference>
<evidence type="ECO:0000259" key="1">
    <source>
        <dbReference type="SMART" id="SM00507"/>
    </source>
</evidence>
<dbReference type="CDD" id="cd00085">
    <property type="entry name" value="HNHc"/>
    <property type="match status" value="1"/>
</dbReference>
<proteinExistence type="predicted"/>